<dbReference type="PRINTS" id="PR00411">
    <property type="entry name" value="PNDRDTASEI"/>
</dbReference>
<keyword evidence="5" id="KW-0560">Oxidoreductase</keyword>
<evidence type="ECO:0000256" key="3">
    <source>
        <dbReference type="ARBA" id="ARBA00022630"/>
    </source>
</evidence>
<dbReference type="PANTHER" id="PTHR42913:SF3">
    <property type="entry name" value="64 KDA MITOCHONDRIAL NADH DEHYDROGENASE (EUROFUNG)"/>
    <property type="match status" value="1"/>
</dbReference>
<comment type="cofactor">
    <cofactor evidence="1">
        <name>FAD</name>
        <dbReference type="ChEBI" id="CHEBI:57692"/>
    </cofactor>
</comment>
<keyword evidence="3" id="KW-0285">Flavoprotein</keyword>
<sequence length="442" mass="47715">MINKQLKEKWMSDEIVIVGGGAGGLELACKLGRKLGSGHVTLVDRALYHIWKPSLHEVAAGTRDIHQEGLSYQMLAHDNKFRFVYGAMTALDGINNTITVDAVLDESAQQLIPPRQIGFSKLVIAVGSVSNYFGISGAEENTISLNTTEDAEHFRLRLLKMLALADLQKEKDPQAGVDIVIVGGGATGVELAAELRDASSVYTDYDFPHLNPNRDVRITILEGAPRLLAPLTERVSKAATKLLQEREVKVVTDCRVAAIAENFVTDANGNNYVSDLCVWSAGIKAPDFLKTLGLPVTRSGQLEVDGMLKVAGSNNIYALGDCAACVGPDGKMVPPRAQAAHQQADYLLEMFVRSNKGQAAPDTPYVYKDHGSLVSFGRNTSVGTLMGSLTKLGWFVDGFFARMMYSSLHLMHLNALLGPVRTGVTAAASSLMKHAKPSVKLH</sequence>
<evidence type="ECO:0000313" key="8">
    <source>
        <dbReference type="Proteomes" id="UP000072421"/>
    </source>
</evidence>
<accession>A0A127PGG5</accession>
<dbReference type="GO" id="GO:0019646">
    <property type="term" value="P:aerobic electron transport chain"/>
    <property type="evidence" value="ECO:0007669"/>
    <property type="project" value="TreeGrafter"/>
</dbReference>
<dbReference type="EMBL" id="CP013232">
    <property type="protein sequence ID" value="AMO96823.1"/>
    <property type="molecule type" value="Genomic_DNA"/>
</dbReference>
<evidence type="ECO:0000256" key="2">
    <source>
        <dbReference type="ARBA" id="ARBA00005272"/>
    </source>
</evidence>
<dbReference type="Pfam" id="PF07992">
    <property type="entry name" value="Pyr_redox_2"/>
    <property type="match status" value="1"/>
</dbReference>
<protein>
    <submittedName>
        <fullName evidence="7">Pyridine nucleotide-disulfide oxidoreductase family protein</fullName>
    </submittedName>
</protein>
<evidence type="ECO:0000256" key="1">
    <source>
        <dbReference type="ARBA" id="ARBA00001974"/>
    </source>
</evidence>
<evidence type="ECO:0000259" key="6">
    <source>
        <dbReference type="Pfam" id="PF07992"/>
    </source>
</evidence>
<reference evidence="7 8" key="1">
    <citation type="submission" date="2015-11" db="EMBL/GenBank/DDBJ databases">
        <title>Exploring the genomic traits of fungus-feeding bacterial genus Collimonas.</title>
        <authorList>
            <person name="Song C."/>
            <person name="Schmidt R."/>
            <person name="de Jager V."/>
            <person name="Krzyzanowska D."/>
            <person name="Jongedijk E."/>
            <person name="Cankar K."/>
            <person name="Beekwilder J."/>
            <person name="van Veen A."/>
            <person name="de Boer W."/>
            <person name="van Veen J.A."/>
            <person name="Garbeva P."/>
        </authorList>
    </citation>
    <scope>NUCLEOTIDE SEQUENCE [LARGE SCALE GENOMIC DNA]</scope>
    <source>
        <strain evidence="7 8">Ter6</strain>
    </source>
</reference>
<organism evidence="7">
    <name type="scientific">Collimonas fungivorans</name>
    <dbReference type="NCBI Taxonomy" id="158899"/>
    <lineage>
        <taxon>Bacteria</taxon>
        <taxon>Pseudomonadati</taxon>
        <taxon>Pseudomonadota</taxon>
        <taxon>Betaproteobacteria</taxon>
        <taxon>Burkholderiales</taxon>
        <taxon>Oxalobacteraceae</taxon>
        <taxon>Collimonas</taxon>
    </lineage>
</organism>
<dbReference type="PANTHER" id="PTHR42913">
    <property type="entry name" value="APOPTOSIS-INDUCING FACTOR 1"/>
    <property type="match status" value="1"/>
</dbReference>
<gene>
    <name evidence="7" type="ORF">CFter6_4222</name>
</gene>
<dbReference type="InterPro" id="IPR036188">
    <property type="entry name" value="FAD/NAD-bd_sf"/>
</dbReference>
<evidence type="ECO:0000313" key="7">
    <source>
        <dbReference type="EMBL" id="AMO96823.1"/>
    </source>
</evidence>
<dbReference type="AlphaFoldDB" id="A0A127PGG5"/>
<dbReference type="PRINTS" id="PR00368">
    <property type="entry name" value="FADPNR"/>
</dbReference>
<dbReference type="GO" id="GO:0003955">
    <property type="term" value="F:NAD(P)H dehydrogenase (quinone) activity"/>
    <property type="evidence" value="ECO:0007669"/>
    <property type="project" value="TreeGrafter"/>
</dbReference>
<dbReference type="Gene3D" id="3.50.50.100">
    <property type="match status" value="1"/>
</dbReference>
<comment type="similarity">
    <text evidence="2">Belongs to the NADH dehydrogenase family.</text>
</comment>
<feature type="domain" description="FAD/NAD(P)-binding" evidence="6">
    <location>
        <begin position="14"/>
        <end position="344"/>
    </location>
</feature>
<dbReference type="Proteomes" id="UP000072421">
    <property type="component" value="Chromosome"/>
</dbReference>
<evidence type="ECO:0000256" key="4">
    <source>
        <dbReference type="ARBA" id="ARBA00022827"/>
    </source>
</evidence>
<keyword evidence="4" id="KW-0274">FAD</keyword>
<evidence type="ECO:0000256" key="5">
    <source>
        <dbReference type="ARBA" id="ARBA00023002"/>
    </source>
</evidence>
<dbReference type="OrthoDB" id="9781621at2"/>
<proteinExistence type="inferred from homology"/>
<dbReference type="PATRIC" id="fig|158899.10.peg.4182"/>
<name>A0A127PGG5_9BURK</name>
<dbReference type="InterPro" id="IPR051169">
    <property type="entry name" value="NADH-Q_oxidoreductase"/>
</dbReference>
<dbReference type="SUPFAM" id="SSF51905">
    <property type="entry name" value="FAD/NAD(P)-binding domain"/>
    <property type="match status" value="1"/>
</dbReference>
<dbReference type="InterPro" id="IPR023753">
    <property type="entry name" value="FAD/NAD-binding_dom"/>
</dbReference>